<protein>
    <recommendedName>
        <fullName evidence="5">TPR-like protein</fullName>
    </recommendedName>
</protein>
<dbReference type="InterPro" id="IPR011990">
    <property type="entry name" value="TPR-like_helical_dom_sf"/>
</dbReference>
<dbReference type="GO" id="GO:0006383">
    <property type="term" value="P:transcription by RNA polymerase III"/>
    <property type="evidence" value="ECO:0007669"/>
    <property type="project" value="InterPro"/>
</dbReference>
<feature type="region of interest" description="Disordered" evidence="2">
    <location>
        <begin position="531"/>
        <end position="575"/>
    </location>
</feature>
<feature type="region of interest" description="Disordered" evidence="2">
    <location>
        <begin position="1"/>
        <end position="84"/>
    </location>
</feature>
<gene>
    <name evidence="3" type="ORF">FN846DRAFT_888742</name>
</gene>
<evidence type="ECO:0000256" key="1">
    <source>
        <dbReference type="PROSITE-ProRule" id="PRU00339"/>
    </source>
</evidence>
<dbReference type="InterPro" id="IPR039340">
    <property type="entry name" value="Tfc4/TFIIIC-102/Sfc4"/>
</dbReference>
<dbReference type="Proteomes" id="UP000326924">
    <property type="component" value="Unassembled WGS sequence"/>
</dbReference>
<feature type="compositionally biased region" description="Pro residues" evidence="2">
    <location>
        <begin position="535"/>
        <end position="549"/>
    </location>
</feature>
<evidence type="ECO:0008006" key="5">
    <source>
        <dbReference type="Google" id="ProtNLM"/>
    </source>
</evidence>
<dbReference type="Pfam" id="PF13432">
    <property type="entry name" value="TPR_16"/>
    <property type="match status" value="1"/>
</dbReference>
<dbReference type="PANTHER" id="PTHR23082">
    <property type="entry name" value="TRANSCRIPTION INITIATION FACTOR IIIC TFIIIC , POLYPEPTIDE 3-RELATED"/>
    <property type="match status" value="1"/>
</dbReference>
<keyword evidence="4" id="KW-1185">Reference proteome</keyword>
<dbReference type="GO" id="GO:0000127">
    <property type="term" value="C:transcription factor TFIIIC complex"/>
    <property type="evidence" value="ECO:0007669"/>
    <property type="project" value="TreeGrafter"/>
</dbReference>
<dbReference type="SMART" id="SM00028">
    <property type="entry name" value="TPR"/>
    <property type="match status" value="8"/>
</dbReference>
<evidence type="ECO:0000313" key="3">
    <source>
        <dbReference type="EMBL" id="KAA8909852.1"/>
    </source>
</evidence>
<dbReference type="AlphaFoldDB" id="A0A5J5F182"/>
<feature type="compositionally biased region" description="Basic and acidic residues" evidence="2">
    <location>
        <begin position="1"/>
        <end position="15"/>
    </location>
</feature>
<keyword evidence="1" id="KW-0802">TPR repeat</keyword>
<dbReference type="OrthoDB" id="9991317at2759"/>
<evidence type="ECO:0000313" key="4">
    <source>
        <dbReference type="Proteomes" id="UP000326924"/>
    </source>
</evidence>
<comment type="caution">
    <text evidence="3">The sequence shown here is derived from an EMBL/GenBank/DDBJ whole genome shotgun (WGS) entry which is preliminary data.</text>
</comment>
<name>A0A5J5F182_9PEZI</name>
<feature type="compositionally biased region" description="Basic and acidic residues" evidence="2">
    <location>
        <begin position="53"/>
        <end position="72"/>
    </location>
</feature>
<feature type="compositionally biased region" description="Basic residues" evidence="2">
    <location>
        <begin position="99"/>
        <end position="117"/>
    </location>
</feature>
<proteinExistence type="predicted"/>
<dbReference type="EMBL" id="VXIS01000053">
    <property type="protein sequence ID" value="KAA8909852.1"/>
    <property type="molecule type" value="Genomic_DNA"/>
</dbReference>
<dbReference type="Gene3D" id="1.25.40.10">
    <property type="entry name" value="Tetratricopeptide repeat domain"/>
    <property type="match status" value="3"/>
</dbReference>
<evidence type="ECO:0000256" key="2">
    <source>
        <dbReference type="SAM" id="MobiDB-lite"/>
    </source>
</evidence>
<dbReference type="SUPFAM" id="SSF48452">
    <property type="entry name" value="TPR-like"/>
    <property type="match status" value="2"/>
</dbReference>
<feature type="region of interest" description="Disordered" evidence="2">
    <location>
        <begin position="99"/>
        <end position="120"/>
    </location>
</feature>
<accession>A0A5J5F182</accession>
<feature type="compositionally biased region" description="Acidic residues" evidence="2">
    <location>
        <begin position="23"/>
        <end position="52"/>
    </location>
</feature>
<dbReference type="InterPro" id="IPR019734">
    <property type="entry name" value="TPR_rpt"/>
</dbReference>
<sequence length="1009" mass="115285">MPSSPHEYEDEHARSDAAASQSDSDDYDEDGLEDAELAAYADDSDEDPDYFEEETRQQHHQPDDAPEKDRFFDPPSDEDDDGVDASAVNENEMEEFHHTLKAAHGFKKGTKRGRGGGRRAVGEENLSFEVKSLMGEANQAYAFGHLDKAMALVKRIIQIEAGVYSAWKILGEIFKEKGEDHKCLLAWLTAAHAKPKDSELWLTCARMSLEQYGPDKKNYRNQAIYCYNRAIGAEPDNIDAIYDRALLFKETGQLHKAAEGFGMLNKLLPNDMSILREIASLYIELKKVPQAIEYYNRSIEFFKSTGNPDKAFGWSELNILVELYMMVEQWEVAIKVLKNHARWLYSRSEEKYWEKLDDDREWDATDKRRKPVREYVPMRFDPSTYALPLELRVKLGVCRLRLGEKREAMVHFSYLDSEDPVEYYDLFQEAGDALLNAKAYEEAIHCYSCVAEGTQYMDPKLWYNMATCYKALNQVDDAEDCYATVLEAYPNDTTAMMELASIYEVSGRKADALELVNQVIGIRKKAEAAAATPAANPPVEAPVVAPPDGDPSALLPNQPAPRRLRNRQPGSMSEAQRLEINARKTEQTAVKYRKLEYLRAGMEAGEPQAVKDWLDTAGELVDDFRNTKALFPSEKGTSFKGFMSTARRRELKRSIRERLEMMQHRLEGAVNLPDDEIDVIPPEATVFRGLDFDTWLYVFMQYALCLAKHDNYQDAYDVCSVAKEANVFYMDKRKIFTIWTTWLACAIWVNDSESCSTISRWFMTTFQFQTEAYNLFVGALTMSRNGMEVFHNNANQKFLLRQIKIMDESVDGKKRINAASLTNVDEDGKEYKPDRLDLSLLMLYGHILASGKSYISALNYYTRAYTVSPKNPMILLSISLAYLHRSMQRQSENRHMQALQAITFLYEYYDVRTAPNPLPDAEDIENERHAAAMKQEAEFNVARSFHHLGLTHLALPYYQRCLDISDDWASKGGVHGDLKWEAAYMLQMIYITSGNAAAAKEVTEKWLAI</sequence>
<dbReference type="FunCoup" id="A0A5J5F182">
    <property type="interactions" value="1194"/>
</dbReference>
<feature type="repeat" description="TPR" evidence="1">
    <location>
        <begin position="272"/>
        <end position="305"/>
    </location>
</feature>
<dbReference type="InParanoid" id="A0A5J5F182"/>
<reference evidence="3 4" key="1">
    <citation type="submission" date="2019-09" db="EMBL/GenBank/DDBJ databases">
        <title>Draft genome of the ectomycorrhizal ascomycete Sphaerosporella brunnea.</title>
        <authorList>
            <consortium name="DOE Joint Genome Institute"/>
            <person name="Benucci G.M."/>
            <person name="Marozzi G."/>
            <person name="Antonielli L."/>
            <person name="Sanchez S."/>
            <person name="Marco P."/>
            <person name="Wang X."/>
            <person name="Falini L.B."/>
            <person name="Barry K."/>
            <person name="Haridas S."/>
            <person name="Lipzen A."/>
            <person name="Labutti K."/>
            <person name="Grigoriev I.V."/>
            <person name="Murat C."/>
            <person name="Martin F."/>
            <person name="Albertini E."/>
            <person name="Donnini D."/>
            <person name="Bonito G."/>
        </authorList>
    </citation>
    <scope>NUCLEOTIDE SEQUENCE [LARGE SCALE GENOMIC DNA]</scope>
    <source>
        <strain evidence="3 4">Sb_GMNB300</strain>
    </source>
</reference>
<dbReference type="PANTHER" id="PTHR23082:SF0">
    <property type="entry name" value="GENERAL TRANSCRIPTION FACTOR 3C POLYPEPTIDE 3"/>
    <property type="match status" value="1"/>
</dbReference>
<dbReference type="PROSITE" id="PS50005">
    <property type="entry name" value="TPR"/>
    <property type="match status" value="3"/>
</dbReference>
<organism evidence="3 4">
    <name type="scientific">Sphaerosporella brunnea</name>
    <dbReference type="NCBI Taxonomy" id="1250544"/>
    <lineage>
        <taxon>Eukaryota</taxon>
        <taxon>Fungi</taxon>
        <taxon>Dikarya</taxon>
        <taxon>Ascomycota</taxon>
        <taxon>Pezizomycotina</taxon>
        <taxon>Pezizomycetes</taxon>
        <taxon>Pezizales</taxon>
        <taxon>Pyronemataceae</taxon>
        <taxon>Sphaerosporella</taxon>
    </lineage>
</organism>
<feature type="repeat" description="TPR" evidence="1">
    <location>
        <begin position="838"/>
        <end position="871"/>
    </location>
</feature>
<feature type="repeat" description="TPR" evidence="1">
    <location>
        <begin position="459"/>
        <end position="492"/>
    </location>
</feature>